<dbReference type="Gramene" id="MELO3C033243.2.1">
    <property type="protein sequence ID" value="MELO3C033243.2.1"/>
    <property type="gene ID" value="MELO3C033243.2"/>
</dbReference>
<accession>A0A9I9EG24</accession>
<organism evidence="1">
    <name type="scientific">Cucumis melo</name>
    <name type="common">Muskmelon</name>
    <dbReference type="NCBI Taxonomy" id="3656"/>
    <lineage>
        <taxon>Eukaryota</taxon>
        <taxon>Viridiplantae</taxon>
        <taxon>Streptophyta</taxon>
        <taxon>Embryophyta</taxon>
        <taxon>Tracheophyta</taxon>
        <taxon>Spermatophyta</taxon>
        <taxon>Magnoliopsida</taxon>
        <taxon>eudicotyledons</taxon>
        <taxon>Gunneridae</taxon>
        <taxon>Pentapetalae</taxon>
        <taxon>rosids</taxon>
        <taxon>fabids</taxon>
        <taxon>Cucurbitales</taxon>
        <taxon>Cucurbitaceae</taxon>
        <taxon>Benincaseae</taxon>
        <taxon>Cucumis</taxon>
    </lineage>
</organism>
<dbReference type="PANTHER" id="PTHR31973">
    <property type="entry name" value="POLYPROTEIN, PUTATIVE-RELATED"/>
    <property type="match status" value="1"/>
</dbReference>
<evidence type="ECO:0000313" key="1">
    <source>
        <dbReference type="EnsemblPlants" id="MELO3C033243.2.1"/>
    </source>
</evidence>
<dbReference type="EnsemblPlants" id="MELO3C033243.2.1">
    <property type="protein sequence ID" value="MELO3C033243.2.1"/>
    <property type="gene ID" value="MELO3C033243.2"/>
</dbReference>
<proteinExistence type="predicted"/>
<sequence length="370" mass="42810">MTNLIHPYGPAPIHVDFATAIYHAGGKREIYKHFGTTSCLIHQPIILVSVSVLNIREDRMFRICSNVQTVVPIKKDNDVAWYLAFAKDATNRHPLVAHVSVNCLRTSSSSSNIRENVDMSLNITKNNFQFRTTTSNLRSLEFRCLQECCKWYVRASCYKKSDIWMLRKYTSNHDCSLSIAQSSHMQAFSILIANCLIDDFRFMSTDRSIPKEIVHKARTNLGVNISYQKAWREKEHMIKILYGDTVESYALILRFFDKLVESNPLLVLRSGLGHIHVDEALGKHEGLLFIIFLKQTLKKKNPSCPRRRYPSPIDDRRVSLLIFVQVVRPPSQASPRRRQVGSFRHFQTTTSITDRCHHHPRVVRSRHLHR</sequence>
<reference evidence="1" key="1">
    <citation type="submission" date="2023-03" db="UniProtKB">
        <authorList>
            <consortium name="EnsemblPlants"/>
        </authorList>
    </citation>
    <scope>IDENTIFICATION</scope>
</reference>
<dbReference type="PANTHER" id="PTHR31973:SF187">
    <property type="entry name" value="MUTATOR TRANSPOSASE MUDRA PROTEIN"/>
    <property type="match status" value="1"/>
</dbReference>
<evidence type="ECO:0008006" key="2">
    <source>
        <dbReference type="Google" id="ProtNLM"/>
    </source>
</evidence>
<name>A0A9I9EG24_CUCME</name>
<protein>
    <recommendedName>
        <fullName evidence="2">MuDR family transposase</fullName>
    </recommendedName>
</protein>
<dbReference type="AlphaFoldDB" id="A0A9I9EG24"/>